<name>A6NS37_9FIRM</name>
<accession>A6NS37</accession>
<gene>
    <name evidence="2" type="ORF">BACCAP_01014</name>
</gene>
<evidence type="ECO:0000256" key="1">
    <source>
        <dbReference type="SAM" id="MobiDB-lite"/>
    </source>
</evidence>
<proteinExistence type="predicted"/>
<comment type="caution">
    <text evidence="2">The sequence shown here is derived from an EMBL/GenBank/DDBJ whole genome shotgun (WGS) entry which is preliminary data.</text>
</comment>
<feature type="region of interest" description="Disordered" evidence="1">
    <location>
        <begin position="27"/>
        <end position="49"/>
    </location>
</feature>
<sequence>MLPRIPDKVKAGPGRQLQHRLFRCSLIKSQSKGNHPENSKRKTLEPFKL</sequence>
<dbReference type="EMBL" id="AAXG02000007">
    <property type="protein sequence ID" value="EDN01074.1"/>
    <property type="molecule type" value="Genomic_DNA"/>
</dbReference>
<protein>
    <submittedName>
        <fullName evidence="2">Uncharacterized protein</fullName>
    </submittedName>
</protein>
<evidence type="ECO:0000313" key="2">
    <source>
        <dbReference type="EMBL" id="EDN01074.1"/>
    </source>
</evidence>
<feature type="compositionally biased region" description="Basic and acidic residues" evidence="1">
    <location>
        <begin position="34"/>
        <end position="49"/>
    </location>
</feature>
<evidence type="ECO:0000313" key="3">
    <source>
        <dbReference type="Proteomes" id="UP000003639"/>
    </source>
</evidence>
<reference evidence="2 3" key="2">
    <citation type="submission" date="2007-06" db="EMBL/GenBank/DDBJ databases">
        <title>Draft genome sequence of Pseudoflavonifractor capillosus ATCC 29799.</title>
        <authorList>
            <person name="Sudarsanam P."/>
            <person name="Ley R."/>
            <person name="Guruge J."/>
            <person name="Turnbaugh P.J."/>
            <person name="Mahowald M."/>
            <person name="Liep D."/>
            <person name="Gordon J."/>
        </authorList>
    </citation>
    <scope>NUCLEOTIDE SEQUENCE [LARGE SCALE GENOMIC DNA]</scope>
    <source>
        <strain evidence="2 3">ATCC 29799</strain>
    </source>
</reference>
<dbReference type="AlphaFoldDB" id="A6NS37"/>
<reference evidence="2 3" key="1">
    <citation type="submission" date="2007-04" db="EMBL/GenBank/DDBJ databases">
        <authorList>
            <person name="Fulton L."/>
            <person name="Clifton S."/>
            <person name="Fulton B."/>
            <person name="Xu J."/>
            <person name="Minx P."/>
            <person name="Pepin K.H."/>
            <person name="Johnson M."/>
            <person name="Thiruvilangam P."/>
            <person name="Bhonagiri V."/>
            <person name="Nash W.E."/>
            <person name="Mardis E.R."/>
            <person name="Wilson R.K."/>
        </authorList>
    </citation>
    <scope>NUCLEOTIDE SEQUENCE [LARGE SCALE GENOMIC DNA]</scope>
    <source>
        <strain evidence="2 3">ATCC 29799</strain>
    </source>
</reference>
<dbReference type="Proteomes" id="UP000003639">
    <property type="component" value="Unassembled WGS sequence"/>
</dbReference>
<organism evidence="2 3">
    <name type="scientific">Pseudoflavonifractor capillosus ATCC 29799</name>
    <dbReference type="NCBI Taxonomy" id="411467"/>
    <lineage>
        <taxon>Bacteria</taxon>
        <taxon>Bacillati</taxon>
        <taxon>Bacillota</taxon>
        <taxon>Clostridia</taxon>
        <taxon>Eubacteriales</taxon>
        <taxon>Oscillospiraceae</taxon>
        <taxon>Pseudoflavonifractor</taxon>
    </lineage>
</organism>
<keyword evidence="3" id="KW-1185">Reference proteome</keyword>